<dbReference type="AlphaFoldDB" id="A0AAV1S4W1"/>
<evidence type="ECO:0000256" key="6">
    <source>
        <dbReference type="SAM" id="MobiDB-lite"/>
    </source>
</evidence>
<comment type="subcellular location">
    <subcellularLocation>
        <location evidence="1">Secreted</location>
    </subcellularLocation>
</comment>
<protein>
    <submittedName>
        <fullName evidence="7">Uncharacterized protein</fullName>
    </submittedName>
</protein>
<sequence>MRNSVFLQNDYSPRKKKNPKSPDGSDKEWSRSSLPSNSQTMQFSCNAENIDLGMHVLYGGEVYNWKVEKKSTYNCAALRKLKFARWNAFELPRDENRETVYWAARENGFYLSWDKAKWVRNSTWESE</sequence>
<evidence type="ECO:0000313" key="7">
    <source>
        <dbReference type="EMBL" id="CAK7346266.1"/>
    </source>
</evidence>
<dbReference type="GO" id="GO:0060320">
    <property type="term" value="P:rejection of self pollen"/>
    <property type="evidence" value="ECO:0007669"/>
    <property type="project" value="UniProtKB-KW"/>
</dbReference>
<keyword evidence="5" id="KW-0732">Signal</keyword>
<dbReference type="GO" id="GO:0005576">
    <property type="term" value="C:extracellular region"/>
    <property type="evidence" value="ECO:0007669"/>
    <property type="project" value="UniProtKB-SubCell"/>
</dbReference>
<dbReference type="PANTHER" id="PTHR35630:SF1">
    <property type="entry name" value="LEGUMINOSIN GROUP486 SECRETED PEPTIDE"/>
    <property type="match status" value="1"/>
</dbReference>
<evidence type="ECO:0000256" key="3">
    <source>
        <dbReference type="ARBA" id="ARBA00022471"/>
    </source>
</evidence>
<dbReference type="Pfam" id="PF05938">
    <property type="entry name" value="Self-incomp_S1"/>
    <property type="match status" value="1"/>
</dbReference>
<comment type="similarity">
    <text evidence="2">Belongs to the plant self-incompatibility (S1) protein family.</text>
</comment>
<evidence type="ECO:0000256" key="5">
    <source>
        <dbReference type="ARBA" id="ARBA00022729"/>
    </source>
</evidence>
<keyword evidence="8" id="KW-1185">Reference proteome</keyword>
<dbReference type="Proteomes" id="UP001314170">
    <property type="component" value="Unassembled WGS sequence"/>
</dbReference>
<feature type="region of interest" description="Disordered" evidence="6">
    <location>
        <begin position="1"/>
        <end position="39"/>
    </location>
</feature>
<feature type="compositionally biased region" description="Polar residues" evidence="6">
    <location>
        <begin position="1"/>
        <end position="11"/>
    </location>
</feature>
<dbReference type="EMBL" id="CAWUPB010001173">
    <property type="protein sequence ID" value="CAK7346266.1"/>
    <property type="molecule type" value="Genomic_DNA"/>
</dbReference>
<keyword evidence="3" id="KW-0713">Self-incompatibility</keyword>
<dbReference type="PANTHER" id="PTHR35630">
    <property type="entry name" value="LEGUMINOSIN GROUP486 SECRETED PEPTIDE"/>
    <property type="match status" value="1"/>
</dbReference>
<gene>
    <name evidence="7" type="ORF">DCAF_LOCUS18937</name>
</gene>
<reference evidence="7 8" key="1">
    <citation type="submission" date="2024-01" db="EMBL/GenBank/DDBJ databases">
        <authorList>
            <person name="Waweru B."/>
        </authorList>
    </citation>
    <scope>NUCLEOTIDE SEQUENCE [LARGE SCALE GENOMIC DNA]</scope>
</reference>
<evidence type="ECO:0000256" key="2">
    <source>
        <dbReference type="ARBA" id="ARBA00005581"/>
    </source>
</evidence>
<organism evidence="7 8">
    <name type="scientific">Dovyalis caffra</name>
    <dbReference type="NCBI Taxonomy" id="77055"/>
    <lineage>
        <taxon>Eukaryota</taxon>
        <taxon>Viridiplantae</taxon>
        <taxon>Streptophyta</taxon>
        <taxon>Embryophyta</taxon>
        <taxon>Tracheophyta</taxon>
        <taxon>Spermatophyta</taxon>
        <taxon>Magnoliopsida</taxon>
        <taxon>eudicotyledons</taxon>
        <taxon>Gunneridae</taxon>
        <taxon>Pentapetalae</taxon>
        <taxon>rosids</taxon>
        <taxon>fabids</taxon>
        <taxon>Malpighiales</taxon>
        <taxon>Salicaceae</taxon>
        <taxon>Flacourtieae</taxon>
        <taxon>Dovyalis</taxon>
    </lineage>
</organism>
<evidence type="ECO:0000313" key="8">
    <source>
        <dbReference type="Proteomes" id="UP001314170"/>
    </source>
</evidence>
<evidence type="ECO:0000256" key="1">
    <source>
        <dbReference type="ARBA" id="ARBA00004613"/>
    </source>
</evidence>
<keyword evidence="4" id="KW-0964">Secreted</keyword>
<accession>A0AAV1S4W1</accession>
<proteinExistence type="inferred from homology"/>
<dbReference type="InterPro" id="IPR010264">
    <property type="entry name" value="Self-incomp_S1"/>
</dbReference>
<evidence type="ECO:0000256" key="4">
    <source>
        <dbReference type="ARBA" id="ARBA00022525"/>
    </source>
</evidence>
<comment type="caution">
    <text evidence="7">The sequence shown here is derived from an EMBL/GenBank/DDBJ whole genome shotgun (WGS) entry which is preliminary data.</text>
</comment>
<name>A0AAV1S4W1_9ROSI</name>